<protein>
    <submittedName>
        <fullName evidence="1">Uncharacterized protein</fullName>
    </submittedName>
</protein>
<proteinExistence type="predicted"/>
<evidence type="ECO:0000313" key="1">
    <source>
        <dbReference type="EMBL" id="MBA0672264.1"/>
    </source>
</evidence>
<gene>
    <name evidence="1" type="ORF">Goklo_025276</name>
</gene>
<dbReference type="EMBL" id="JABFAB010244124">
    <property type="protein sequence ID" value="MBA0672264.1"/>
    <property type="molecule type" value="Genomic_DNA"/>
</dbReference>
<dbReference type="AlphaFoldDB" id="A0A7J8WC99"/>
<keyword evidence="2" id="KW-1185">Reference proteome</keyword>
<comment type="caution">
    <text evidence="1">The sequence shown here is derived from an EMBL/GenBank/DDBJ whole genome shotgun (WGS) entry which is preliminary data.</text>
</comment>
<name>A0A7J8WC99_9ROSI</name>
<accession>A0A7J8WC99</accession>
<organism evidence="1 2">
    <name type="scientific">Gossypium klotzschianum</name>
    <dbReference type="NCBI Taxonomy" id="34286"/>
    <lineage>
        <taxon>Eukaryota</taxon>
        <taxon>Viridiplantae</taxon>
        <taxon>Streptophyta</taxon>
        <taxon>Embryophyta</taxon>
        <taxon>Tracheophyta</taxon>
        <taxon>Spermatophyta</taxon>
        <taxon>Magnoliopsida</taxon>
        <taxon>eudicotyledons</taxon>
        <taxon>Gunneridae</taxon>
        <taxon>Pentapetalae</taxon>
        <taxon>rosids</taxon>
        <taxon>malvids</taxon>
        <taxon>Malvales</taxon>
        <taxon>Malvaceae</taxon>
        <taxon>Malvoideae</taxon>
        <taxon>Gossypium</taxon>
    </lineage>
</organism>
<evidence type="ECO:0000313" key="2">
    <source>
        <dbReference type="Proteomes" id="UP000593573"/>
    </source>
</evidence>
<sequence>MWSTLIYVASFSVSYQLIWAWKMGIGTQLLVTNKRTLKLKFLTYYQGWSIGIVRGRCLQISQGGRSGRLYVQH</sequence>
<reference evidence="1 2" key="1">
    <citation type="journal article" date="2019" name="Genome Biol. Evol.">
        <title>Insights into the evolution of the New World diploid cottons (Gossypium, subgenus Houzingenia) based on genome sequencing.</title>
        <authorList>
            <person name="Grover C.E."/>
            <person name="Arick M.A. 2nd"/>
            <person name="Thrash A."/>
            <person name="Conover J.L."/>
            <person name="Sanders W.S."/>
            <person name="Peterson D.G."/>
            <person name="Frelichowski J.E."/>
            <person name="Scheffler J.A."/>
            <person name="Scheffler B.E."/>
            <person name="Wendel J.F."/>
        </authorList>
    </citation>
    <scope>NUCLEOTIDE SEQUENCE [LARGE SCALE GENOMIC DNA]</scope>
    <source>
        <strain evidence="1">57</strain>
        <tissue evidence="1">Leaf</tissue>
    </source>
</reference>
<dbReference type="Proteomes" id="UP000593573">
    <property type="component" value="Unassembled WGS sequence"/>
</dbReference>